<organism evidence="9 10">
    <name type="scientific">Hydrogenothermus marinus</name>
    <dbReference type="NCBI Taxonomy" id="133270"/>
    <lineage>
        <taxon>Bacteria</taxon>
        <taxon>Pseudomonadati</taxon>
        <taxon>Aquificota</taxon>
        <taxon>Aquificia</taxon>
        <taxon>Aquificales</taxon>
        <taxon>Hydrogenothermaceae</taxon>
        <taxon>Hydrogenothermus</taxon>
    </lineage>
</organism>
<protein>
    <recommendedName>
        <fullName evidence="4">tRNA pseudouridine synthase A</fullName>
        <ecNumber evidence="4">5.4.99.12</ecNumber>
    </recommendedName>
    <alternativeName>
        <fullName evidence="4">tRNA pseudouridine(38-40) synthase</fullName>
    </alternativeName>
    <alternativeName>
        <fullName evidence="4">tRNA pseudouridylate synthase I</fullName>
    </alternativeName>
    <alternativeName>
        <fullName evidence="4">tRNA-uridine isomerase I</fullName>
    </alternativeName>
</protein>
<sequence>MKYNYKLTISYLGTKYAGWQRQPNQLTIQQVIEDNLEVIIKDKVRIHASGRTDAGVHAYGQVAHFKIKKYIEPEKIKRYLNATLPKDIAIKECKQVPLKFHARFSAKGKSYLYKIYKHPDPFLYKRAWYISQDLDILKIKEAVDLIKNSPNLIALSKKGEYLREDVDLREFSFKYDGFLLEFELSASHFLRYMVRKIIGHVIHVGTGRIDLNTLKEIIDSKDPTKALFLAPPEGLYLKEVYYLPEDETL</sequence>
<feature type="active site" description="Nucleophile" evidence="4 5">
    <location>
        <position position="53"/>
    </location>
</feature>
<evidence type="ECO:0000256" key="5">
    <source>
        <dbReference type="PIRSR" id="PIRSR001430-1"/>
    </source>
</evidence>
<comment type="caution">
    <text evidence="9">The sequence shown here is derived from an EMBL/GenBank/DDBJ whole genome shotgun (WGS) entry which is preliminary data.</text>
</comment>
<name>A0A3M0BRW7_9AQUI</name>
<reference evidence="9 10" key="1">
    <citation type="submission" date="2018-10" db="EMBL/GenBank/DDBJ databases">
        <title>Genomic Encyclopedia of Archaeal and Bacterial Type Strains, Phase II (KMG-II): from individual species to whole genera.</title>
        <authorList>
            <person name="Goeker M."/>
        </authorList>
    </citation>
    <scope>NUCLEOTIDE SEQUENCE [LARGE SCALE GENOMIC DNA]</scope>
    <source>
        <strain evidence="9 10">VM1</strain>
    </source>
</reference>
<dbReference type="HAMAP" id="MF_00171">
    <property type="entry name" value="TruA"/>
    <property type="match status" value="1"/>
</dbReference>
<evidence type="ECO:0000256" key="6">
    <source>
        <dbReference type="PIRSR" id="PIRSR001430-2"/>
    </source>
</evidence>
<dbReference type="InterPro" id="IPR020103">
    <property type="entry name" value="PsdUridine_synth_cat_dom_sf"/>
</dbReference>
<proteinExistence type="inferred from homology"/>
<dbReference type="Proteomes" id="UP000280842">
    <property type="component" value="Unassembled WGS sequence"/>
</dbReference>
<evidence type="ECO:0000256" key="4">
    <source>
        <dbReference type="HAMAP-Rule" id="MF_00171"/>
    </source>
</evidence>
<dbReference type="EC" id="5.4.99.12" evidence="4"/>
<dbReference type="GO" id="GO:0003723">
    <property type="term" value="F:RNA binding"/>
    <property type="evidence" value="ECO:0007669"/>
    <property type="project" value="InterPro"/>
</dbReference>
<keyword evidence="10" id="KW-1185">Reference proteome</keyword>
<dbReference type="InterPro" id="IPR020095">
    <property type="entry name" value="PsdUridine_synth_TruA_C"/>
</dbReference>
<dbReference type="PANTHER" id="PTHR11142:SF0">
    <property type="entry name" value="TRNA PSEUDOURIDINE SYNTHASE-LIKE 1"/>
    <property type="match status" value="1"/>
</dbReference>
<keyword evidence="3 4" id="KW-0413">Isomerase</keyword>
<comment type="caution">
    <text evidence="4">Lacks conserved residue(s) required for the propagation of feature annotation.</text>
</comment>
<dbReference type="PANTHER" id="PTHR11142">
    <property type="entry name" value="PSEUDOURIDYLATE SYNTHASE"/>
    <property type="match status" value="1"/>
</dbReference>
<dbReference type="RefSeq" id="WP_121922204.1">
    <property type="nucleotide sequence ID" value="NZ_REFO01000001.1"/>
</dbReference>
<dbReference type="Pfam" id="PF01416">
    <property type="entry name" value="PseudoU_synth_1"/>
    <property type="match status" value="2"/>
</dbReference>
<dbReference type="SUPFAM" id="SSF55120">
    <property type="entry name" value="Pseudouridine synthase"/>
    <property type="match status" value="1"/>
</dbReference>
<dbReference type="CDD" id="cd02570">
    <property type="entry name" value="PseudoU_synth_EcTruA"/>
    <property type="match status" value="1"/>
</dbReference>
<feature type="domain" description="Pseudouridine synthase I TruA alpha/beta" evidence="8">
    <location>
        <begin position="10"/>
        <end position="104"/>
    </location>
</feature>
<dbReference type="Gene3D" id="3.30.70.660">
    <property type="entry name" value="Pseudouridine synthase I, catalytic domain, C-terminal subdomain"/>
    <property type="match status" value="1"/>
</dbReference>
<dbReference type="InterPro" id="IPR020094">
    <property type="entry name" value="TruA/RsuA/RluB/E/F_N"/>
</dbReference>
<evidence type="ECO:0000256" key="1">
    <source>
        <dbReference type="ARBA" id="ARBA00009375"/>
    </source>
</evidence>
<dbReference type="Gene3D" id="3.30.70.580">
    <property type="entry name" value="Pseudouridine synthase I, catalytic domain, N-terminal subdomain"/>
    <property type="match status" value="1"/>
</dbReference>
<evidence type="ECO:0000256" key="7">
    <source>
        <dbReference type="RuleBase" id="RU003792"/>
    </source>
</evidence>
<feature type="domain" description="Pseudouridine synthase I TruA alpha/beta" evidence="8">
    <location>
        <begin position="173"/>
        <end position="242"/>
    </location>
</feature>
<dbReference type="OrthoDB" id="9811823at2"/>
<keyword evidence="2 4" id="KW-0819">tRNA processing</keyword>
<evidence type="ECO:0000256" key="3">
    <source>
        <dbReference type="ARBA" id="ARBA00023235"/>
    </source>
</evidence>
<comment type="catalytic activity">
    <reaction evidence="4 7">
        <text>uridine(38/39/40) in tRNA = pseudouridine(38/39/40) in tRNA</text>
        <dbReference type="Rhea" id="RHEA:22376"/>
        <dbReference type="Rhea" id="RHEA-COMP:10085"/>
        <dbReference type="Rhea" id="RHEA-COMP:10087"/>
        <dbReference type="ChEBI" id="CHEBI:65314"/>
        <dbReference type="ChEBI" id="CHEBI:65315"/>
        <dbReference type="EC" id="5.4.99.12"/>
    </reaction>
</comment>
<dbReference type="EMBL" id="REFO01000001">
    <property type="protein sequence ID" value="RMB00271.1"/>
    <property type="molecule type" value="Genomic_DNA"/>
</dbReference>
<dbReference type="GO" id="GO:0031119">
    <property type="term" value="P:tRNA pseudouridine synthesis"/>
    <property type="evidence" value="ECO:0007669"/>
    <property type="project" value="UniProtKB-UniRule"/>
</dbReference>
<dbReference type="PIRSF" id="PIRSF001430">
    <property type="entry name" value="tRNA_psdUrid_synth"/>
    <property type="match status" value="1"/>
</dbReference>
<evidence type="ECO:0000313" key="9">
    <source>
        <dbReference type="EMBL" id="RMB00271.1"/>
    </source>
</evidence>
<comment type="subunit">
    <text evidence="4">Homodimer.</text>
</comment>
<dbReference type="InterPro" id="IPR020097">
    <property type="entry name" value="PsdUridine_synth_TruA_a/b_dom"/>
</dbReference>
<dbReference type="NCBIfam" id="TIGR00071">
    <property type="entry name" value="hisT_truA"/>
    <property type="match status" value="1"/>
</dbReference>
<evidence type="ECO:0000313" key="10">
    <source>
        <dbReference type="Proteomes" id="UP000280842"/>
    </source>
</evidence>
<accession>A0A3M0BRW7</accession>
<evidence type="ECO:0000256" key="2">
    <source>
        <dbReference type="ARBA" id="ARBA00022694"/>
    </source>
</evidence>
<comment type="similarity">
    <text evidence="1 4 7">Belongs to the tRNA pseudouridine synthase TruA family.</text>
</comment>
<dbReference type="GO" id="GO:0160147">
    <property type="term" value="F:tRNA pseudouridine(38-40) synthase activity"/>
    <property type="evidence" value="ECO:0007669"/>
    <property type="project" value="UniProtKB-EC"/>
</dbReference>
<gene>
    <name evidence="4" type="primary">truA</name>
    <name evidence="9" type="ORF">CLV39_0013</name>
</gene>
<dbReference type="InterPro" id="IPR001406">
    <property type="entry name" value="PsdUridine_synth_TruA"/>
</dbReference>
<comment type="function">
    <text evidence="4">Formation of pseudouridine at positions 38, 39 and 40 in the anticodon stem and loop of transfer RNAs.</text>
</comment>
<feature type="binding site" evidence="4 6">
    <location>
        <position position="111"/>
    </location>
    <ligand>
        <name>substrate</name>
    </ligand>
</feature>
<evidence type="ECO:0000259" key="8">
    <source>
        <dbReference type="Pfam" id="PF01416"/>
    </source>
</evidence>
<dbReference type="AlphaFoldDB" id="A0A3M0BRW7"/>
<dbReference type="FunFam" id="3.30.70.580:FF:000001">
    <property type="entry name" value="tRNA pseudouridine synthase A"/>
    <property type="match status" value="1"/>
</dbReference>